<dbReference type="Proteomes" id="UP000663722">
    <property type="component" value="Chromosome"/>
</dbReference>
<accession>A0A975BSN2</accession>
<evidence type="ECO:0000313" key="2">
    <source>
        <dbReference type="Proteomes" id="UP000663722"/>
    </source>
</evidence>
<dbReference type="EMBL" id="CP061800">
    <property type="protein sequence ID" value="QTA90875.1"/>
    <property type="molecule type" value="Genomic_DNA"/>
</dbReference>
<gene>
    <name evidence="1" type="ORF">dnm_069370</name>
</gene>
<protein>
    <submittedName>
        <fullName evidence="1">Uncharacterized protein</fullName>
    </submittedName>
</protein>
<reference evidence="1" key="1">
    <citation type="journal article" date="2021" name="Microb. Physiol.">
        <title>Proteogenomic Insights into the Physiology of Marine, Sulfate-Reducing, Filamentous Desulfonema limicola and Desulfonema magnum.</title>
        <authorList>
            <person name="Schnaars V."/>
            <person name="Wohlbrand L."/>
            <person name="Scheve S."/>
            <person name="Hinrichs C."/>
            <person name="Reinhardt R."/>
            <person name="Rabus R."/>
        </authorList>
    </citation>
    <scope>NUCLEOTIDE SEQUENCE</scope>
    <source>
        <strain evidence="1">4be13</strain>
    </source>
</reference>
<keyword evidence="2" id="KW-1185">Reference proteome</keyword>
<organism evidence="1 2">
    <name type="scientific">Desulfonema magnum</name>
    <dbReference type="NCBI Taxonomy" id="45655"/>
    <lineage>
        <taxon>Bacteria</taxon>
        <taxon>Pseudomonadati</taxon>
        <taxon>Thermodesulfobacteriota</taxon>
        <taxon>Desulfobacteria</taxon>
        <taxon>Desulfobacterales</taxon>
        <taxon>Desulfococcaceae</taxon>
        <taxon>Desulfonema</taxon>
    </lineage>
</organism>
<name>A0A975BSN2_9BACT</name>
<dbReference type="KEGG" id="dmm:dnm_069370"/>
<dbReference type="AlphaFoldDB" id="A0A975BSN2"/>
<proteinExistence type="predicted"/>
<sequence length="41" mass="4555">MGVLAGRTFLVPWGRLKTARQFIAGERENSLAAHCRGRNTI</sequence>
<evidence type="ECO:0000313" key="1">
    <source>
        <dbReference type="EMBL" id="QTA90875.1"/>
    </source>
</evidence>